<evidence type="ECO:0000256" key="4">
    <source>
        <dbReference type="ARBA" id="ARBA00029447"/>
    </source>
</evidence>
<sequence>MSRWLADRSLRTKIAAAVGLMAVVAVLVGMAAVDRMAQMNRAAEALYTQGLVPVRQIDQVQIDMERTRRDLLNHALSETPQDRTRYDQAIAADDEAFTAHLAEYERTTGATERARHLRGAWQQYQQVRDDKVLPASRNGDITTVSRLRDQELAPLANEANAVVAEIIEAETAQAAARRDAAGEQYRSARTFIVTALVAGVLVALAFGMLVARSILSALRRVSHALEGLAACDLTRISGVDSRDEFGRMGQALDSAITSVRGTVTEMASTATALSSASVELSKVSSGLTGGATEASDQAGSAADAADQVSGSVQAVAAGAEQMNASIGEIAGNAARAAQVARDSLQVAQTANTQLGELGQAGAQIGEVVNLITSIAAQTNLLALNATIEAARAGDAGKGFAVVASEVKDLAQETAKATDQITGRIAAIQGGTADAARAIEQISEVIDQITEYTTTIASAVEEQSATTGEMSRSINEAASFSAQVSQTFGAVASVTGATARSAEASRAAADDLSSLATKLNTIVKVFRY</sequence>
<evidence type="ECO:0000313" key="9">
    <source>
        <dbReference type="EMBL" id="UWZ50368.1"/>
    </source>
</evidence>
<evidence type="ECO:0000256" key="5">
    <source>
        <dbReference type="PROSITE-ProRule" id="PRU00284"/>
    </source>
</evidence>
<feature type="domain" description="Methyl-accepting transducer" evidence="7">
    <location>
        <begin position="269"/>
        <end position="512"/>
    </location>
</feature>
<dbReference type="SMART" id="SM00304">
    <property type="entry name" value="HAMP"/>
    <property type="match status" value="1"/>
</dbReference>
<feature type="domain" description="HAMP" evidence="8">
    <location>
        <begin position="212"/>
        <end position="264"/>
    </location>
</feature>
<keyword evidence="2 6" id="KW-1133">Transmembrane helix</keyword>
<evidence type="ECO:0000256" key="2">
    <source>
        <dbReference type="ARBA" id="ARBA00022989"/>
    </source>
</evidence>
<feature type="transmembrane region" description="Helical" evidence="6">
    <location>
        <begin position="14"/>
        <end position="33"/>
    </location>
</feature>
<evidence type="ECO:0000256" key="6">
    <source>
        <dbReference type="SAM" id="Phobius"/>
    </source>
</evidence>
<keyword evidence="3 5" id="KW-0807">Transducer</keyword>
<dbReference type="GO" id="GO:0016020">
    <property type="term" value="C:membrane"/>
    <property type="evidence" value="ECO:0007669"/>
    <property type="project" value="InterPro"/>
</dbReference>
<dbReference type="Gene3D" id="1.10.287.950">
    <property type="entry name" value="Methyl-accepting chemotaxis protein"/>
    <property type="match status" value="1"/>
</dbReference>
<dbReference type="InterPro" id="IPR003660">
    <property type="entry name" value="HAMP_dom"/>
</dbReference>
<dbReference type="SUPFAM" id="SSF58104">
    <property type="entry name" value="Methyl-accepting chemotaxis protein (MCP) signaling domain"/>
    <property type="match status" value="1"/>
</dbReference>
<evidence type="ECO:0000259" key="8">
    <source>
        <dbReference type="PROSITE" id="PS50885"/>
    </source>
</evidence>
<dbReference type="EMBL" id="CP073767">
    <property type="protein sequence ID" value="UWZ50368.1"/>
    <property type="molecule type" value="Genomic_DNA"/>
</dbReference>
<dbReference type="PROSITE" id="PS50111">
    <property type="entry name" value="CHEMOTAXIS_TRANSDUC_2"/>
    <property type="match status" value="1"/>
</dbReference>
<dbReference type="Proteomes" id="UP001058003">
    <property type="component" value="Chromosome"/>
</dbReference>
<reference evidence="9" key="1">
    <citation type="submission" date="2021-04" db="EMBL/GenBank/DDBJ databases">
        <title>Dactylosporangium aurantiacum NRRL B-8018 full assembly.</title>
        <authorList>
            <person name="Hartkoorn R.C."/>
            <person name="Beaudoing E."/>
            <person name="Hot D."/>
        </authorList>
    </citation>
    <scope>NUCLEOTIDE SEQUENCE</scope>
    <source>
        <strain evidence="9">NRRL B-8018</strain>
    </source>
</reference>
<comment type="similarity">
    <text evidence="4">Belongs to the methyl-accepting chemotaxis (MCP) protein family.</text>
</comment>
<dbReference type="RefSeq" id="WP_033364328.1">
    <property type="nucleotide sequence ID" value="NZ_CP073767.1"/>
</dbReference>
<dbReference type="InterPro" id="IPR024478">
    <property type="entry name" value="HlyB_4HB_MCP"/>
</dbReference>
<keyword evidence="6" id="KW-0472">Membrane</keyword>
<protein>
    <submittedName>
        <fullName evidence="9">Methyl-accepting chemotaxis protein</fullName>
    </submittedName>
</protein>
<dbReference type="SMART" id="SM00283">
    <property type="entry name" value="MA"/>
    <property type="match status" value="1"/>
</dbReference>
<keyword evidence="1 6" id="KW-0812">Transmembrane</keyword>
<evidence type="ECO:0000313" key="10">
    <source>
        <dbReference type="Proteomes" id="UP001058003"/>
    </source>
</evidence>
<dbReference type="GO" id="GO:0007165">
    <property type="term" value="P:signal transduction"/>
    <property type="evidence" value="ECO:0007669"/>
    <property type="project" value="UniProtKB-KW"/>
</dbReference>
<proteinExistence type="inferred from homology"/>
<keyword evidence="10" id="KW-1185">Reference proteome</keyword>
<name>A0A9Q9IBV5_9ACTN</name>
<organism evidence="9 10">
    <name type="scientific">Dactylosporangium aurantiacum</name>
    <dbReference type="NCBI Taxonomy" id="35754"/>
    <lineage>
        <taxon>Bacteria</taxon>
        <taxon>Bacillati</taxon>
        <taxon>Actinomycetota</taxon>
        <taxon>Actinomycetes</taxon>
        <taxon>Micromonosporales</taxon>
        <taxon>Micromonosporaceae</taxon>
        <taxon>Dactylosporangium</taxon>
    </lineage>
</organism>
<dbReference type="PANTHER" id="PTHR32089:SF112">
    <property type="entry name" value="LYSOZYME-LIKE PROTEIN-RELATED"/>
    <property type="match status" value="1"/>
</dbReference>
<accession>A0A9Q9IBV5</accession>
<dbReference type="InterPro" id="IPR004089">
    <property type="entry name" value="MCPsignal_dom"/>
</dbReference>
<evidence type="ECO:0000256" key="1">
    <source>
        <dbReference type="ARBA" id="ARBA00022692"/>
    </source>
</evidence>
<feature type="transmembrane region" description="Helical" evidence="6">
    <location>
        <begin position="191"/>
        <end position="211"/>
    </location>
</feature>
<evidence type="ECO:0000259" key="7">
    <source>
        <dbReference type="PROSITE" id="PS50111"/>
    </source>
</evidence>
<gene>
    <name evidence="9" type="ORF">Daura_26380</name>
</gene>
<evidence type="ECO:0000256" key="3">
    <source>
        <dbReference type="ARBA" id="ARBA00023224"/>
    </source>
</evidence>
<dbReference type="PANTHER" id="PTHR32089">
    <property type="entry name" value="METHYL-ACCEPTING CHEMOTAXIS PROTEIN MCPB"/>
    <property type="match status" value="1"/>
</dbReference>
<dbReference type="PROSITE" id="PS50885">
    <property type="entry name" value="HAMP"/>
    <property type="match status" value="1"/>
</dbReference>
<dbReference type="Pfam" id="PF00015">
    <property type="entry name" value="MCPsignal"/>
    <property type="match status" value="1"/>
</dbReference>
<dbReference type="Pfam" id="PF12729">
    <property type="entry name" value="4HB_MCP_1"/>
    <property type="match status" value="1"/>
</dbReference>
<dbReference type="AlphaFoldDB" id="A0A9Q9IBV5"/>
<dbReference type="KEGG" id="daur:Daura_26380"/>